<keyword evidence="1" id="KW-0812">Transmembrane</keyword>
<sequence>MRSALLLLIMVAQLLIPLLHSHFGTPNQAGLHIHAAPSRVADSHFHLFVAHGSFTDVDEDHVEPFEVDVQDAIQPLDLLPMPLLAVVGLVLLTLGLRAARMRCIAPRPALPLQPMRLSPRWRGRVIRPSPAQAPPLAS</sequence>
<keyword evidence="1" id="KW-0472">Membrane</keyword>
<name>A0A2G7SR00_9FLAO</name>
<evidence type="ECO:0000313" key="2">
    <source>
        <dbReference type="EMBL" id="PII30094.1"/>
    </source>
</evidence>
<evidence type="ECO:0000256" key="1">
    <source>
        <dbReference type="SAM" id="Phobius"/>
    </source>
</evidence>
<organism evidence="2">
    <name type="scientific">Chryseobacterium sp. B5</name>
    <dbReference type="NCBI Taxonomy" id="2050562"/>
    <lineage>
        <taxon>Bacteria</taxon>
        <taxon>Pseudomonadati</taxon>
        <taxon>Bacteroidota</taxon>
        <taxon>Flavobacteriia</taxon>
        <taxon>Flavobacteriales</taxon>
        <taxon>Weeksellaceae</taxon>
        <taxon>Chryseobacterium group</taxon>
        <taxon>Chryseobacterium</taxon>
    </lineage>
</organism>
<keyword evidence="1" id="KW-1133">Transmembrane helix</keyword>
<dbReference type="AlphaFoldDB" id="A0A2G7SR00"/>
<proteinExistence type="predicted"/>
<dbReference type="EMBL" id="PEKC01000278">
    <property type="protein sequence ID" value="PII30094.1"/>
    <property type="molecule type" value="Genomic_DNA"/>
</dbReference>
<feature type="transmembrane region" description="Helical" evidence="1">
    <location>
        <begin position="78"/>
        <end position="99"/>
    </location>
</feature>
<reference evidence="2" key="1">
    <citation type="submission" date="2017-10" db="EMBL/GenBank/DDBJ databases">
        <title>Chryseobacterium sp. B5 is a hydrocarbonoclastic and plant growth promoting bacterium.</title>
        <authorList>
            <person name="Thijs S."/>
            <person name="Gkorezis P."/>
            <person name="Van Hamme J."/>
        </authorList>
    </citation>
    <scope>NUCLEOTIDE SEQUENCE</scope>
    <source>
        <strain evidence="2">B5</strain>
    </source>
</reference>
<protein>
    <submittedName>
        <fullName evidence="2">Uncharacterized protein</fullName>
    </submittedName>
</protein>
<accession>A0A2G7SR00</accession>
<comment type="caution">
    <text evidence="2">The sequence shown here is derived from an EMBL/GenBank/DDBJ whole genome shotgun (WGS) entry which is preliminary data.</text>
</comment>
<gene>
    <name evidence="2" type="ORF">CTI11_29285</name>
</gene>